<accession>A0ABQ4MEM1</accession>
<sequence length="40" mass="4793">MWKEKERYRSWGKAVLWISAFAILLACGYVVYTLFSVYWG</sequence>
<gene>
    <name evidence="2" type="ORF">J42TS3_34740</name>
</gene>
<organism evidence="2 3">
    <name type="scientific">Paenibacillus vini</name>
    <dbReference type="NCBI Taxonomy" id="1476024"/>
    <lineage>
        <taxon>Bacteria</taxon>
        <taxon>Bacillati</taxon>
        <taxon>Bacillota</taxon>
        <taxon>Bacilli</taxon>
        <taxon>Bacillales</taxon>
        <taxon>Paenibacillaceae</taxon>
        <taxon>Paenibacillus</taxon>
    </lineage>
</organism>
<comment type="caution">
    <text evidence="2">The sequence shown here is derived from an EMBL/GenBank/DDBJ whole genome shotgun (WGS) entry which is preliminary data.</text>
</comment>
<proteinExistence type="predicted"/>
<protein>
    <submittedName>
        <fullName evidence="2">Uncharacterized protein</fullName>
    </submittedName>
</protein>
<reference evidence="2 3" key="1">
    <citation type="submission" date="2021-03" db="EMBL/GenBank/DDBJ databases">
        <title>Antimicrobial resistance genes in bacteria isolated from Japanese honey, and their potential for conferring macrolide and lincosamide resistance in the American foulbrood pathogen Paenibacillus larvae.</title>
        <authorList>
            <person name="Okamoto M."/>
            <person name="Kumagai M."/>
            <person name="Kanamori H."/>
            <person name="Takamatsu D."/>
        </authorList>
    </citation>
    <scope>NUCLEOTIDE SEQUENCE [LARGE SCALE GENOMIC DNA]</scope>
    <source>
        <strain evidence="2 3">J42TS3</strain>
    </source>
</reference>
<evidence type="ECO:0000256" key="1">
    <source>
        <dbReference type="SAM" id="Phobius"/>
    </source>
</evidence>
<keyword evidence="3" id="KW-1185">Reference proteome</keyword>
<evidence type="ECO:0000313" key="3">
    <source>
        <dbReference type="Proteomes" id="UP000679992"/>
    </source>
</evidence>
<evidence type="ECO:0000313" key="2">
    <source>
        <dbReference type="EMBL" id="GIP54439.1"/>
    </source>
</evidence>
<name>A0ABQ4MEM1_9BACL</name>
<keyword evidence="1" id="KW-1133">Transmembrane helix</keyword>
<keyword evidence="1" id="KW-0472">Membrane</keyword>
<feature type="transmembrane region" description="Helical" evidence="1">
    <location>
        <begin position="14"/>
        <end position="39"/>
    </location>
</feature>
<dbReference type="PROSITE" id="PS51257">
    <property type="entry name" value="PROKAR_LIPOPROTEIN"/>
    <property type="match status" value="1"/>
</dbReference>
<dbReference type="Proteomes" id="UP000679992">
    <property type="component" value="Unassembled WGS sequence"/>
</dbReference>
<dbReference type="EMBL" id="BOSL01000011">
    <property type="protein sequence ID" value="GIP54439.1"/>
    <property type="molecule type" value="Genomic_DNA"/>
</dbReference>
<dbReference type="RefSeq" id="WP_280520391.1">
    <property type="nucleotide sequence ID" value="NZ_BOSL01000011.1"/>
</dbReference>
<keyword evidence="1" id="KW-0812">Transmembrane</keyword>